<feature type="compositionally biased region" description="Basic and acidic residues" evidence="5">
    <location>
        <begin position="14"/>
        <end position="26"/>
    </location>
</feature>
<protein>
    <submittedName>
        <fullName evidence="7">HemK2/MTQ2 family protein methyltransferase</fullName>
        <ecNumber evidence="7">2.1.1.-</ecNumber>
    </submittedName>
</protein>
<dbReference type="NCBIfam" id="NF011527">
    <property type="entry name" value="PRK14968.1-1"/>
    <property type="match status" value="1"/>
</dbReference>
<dbReference type="Pfam" id="PF05175">
    <property type="entry name" value="MTS"/>
    <property type="match status" value="1"/>
</dbReference>
<comment type="similarity">
    <text evidence="1">Belongs to the eukaryotic/archaeal PrmC-related family.</text>
</comment>
<dbReference type="GO" id="GO:0032259">
    <property type="term" value="P:methylation"/>
    <property type="evidence" value="ECO:0007669"/>
    <property type="project" value="UniProtKB-KW"/>
</dbReference>
<name>A0ABD5X6Q2_9EURY</name>
<proteinExistence type="inferred from homology"/>
<dbReference type="PANTHER" id="PTHR45875:SF1">
    <property type="entry name" value="METHYLTRANSFERASE N6AMT1"/>
    <property type="match status" value="1"/>
</dbReference>
<dbReference type="PROSITE" id="PS00092">
    <property type="entry name" value="N6_MTASE"/>
    <property type="match status" value="1"/>
</dbReference>
<dbReference type="InterPro" id="IPR007848">
    <property type="entry name" value="Small_mtfrase_dom"/>
</dbReference>
<dbReference type="InterPro" id="IPR004557">
    <property type="entry name" value="PrmC-related"/>
</dbReference>
<dbReference type="EMBL" id="JBHTAG010000003">
    <property type="protein sequence ID" value="MFC7098681.1"/>
    <property type="molecule type" value="Genomic_DNA"/>
</dbReference>
<dbReference type="Gene3D" id="3.40.50.150">
    <property type="entry name" value="Vaccinia Virus protein VP39"/>
    <property type="match status" value="1"/>
</dbReference>
<dbReference type="PANTHER" id="PTHR45875">
    <property type="entry name" value="METHYLTRANSFERASE N6AMT1"/>
    <property type="match status" value="1"/>
</dbReference>
<sequence length="208" mass="22366">MPEETPPSDEADDTSTRDSLAARRGLDAPVYAPAEDSGLLAEAAVEHARGVTLEVGTGSGWVAEKVLSESDATRVLGSDVNPHATRRARDRGVEAMCADLLTPFREDALDTVLFNPPYLPTDPDNEWDDWQEAALSGGESGRELIEPFLDDLPRVLAPDGVALLLVSSLTGFADVVEYAVDAGFHAETVAEESYPFETLSILALRRRA</sequence>
<dbReference type="InterPro" id="IPR002052">
    <property type="entry name" value="DNA_methylase_N6_adenine_CS"/>
</dbReference>
<evidence type="ECO:0000313" key="8">
    <source>
        <dbReference type="Proteomes" id="UP001596388"/>
    </source>
</evidence>
<evidence type="ECO:0000256" key="3">
    <source>
        <dbReference type="ARBA" id="ARBA00022679"/>
    </source>
</evidence>
<dbReference type="InterPro" id="IPR052190">
    <property type="entry name" value="Euk-Arch_PrmC-MTase"/>
</dbReference>
<dbReference type="GO" id="GO:0008757">
    <property type="term" value="F:S-adenosylmethionine-dependent methyltransferase activity"/>
    <property type="evidence" value="ECO:0007669"/>
    <property type="project" value="UniProtKB-ARBA"/>
</dbReference>
<evidence type="ECO:0000256" key="4">
    <source>
        <dbReference type="ARBA" id="ARBA00022691"/>
    </source>
</evidence>
<keyword evidence="8" id="KW-1185">Reference proteome</keyword>
<organism evidence="7 8">
    <name type="scientific">Halobaculum marinum</name>
    <dbReference type="NCBI Taxonomy" id="3031996"/>
    <lineage>
        <taxon>Archaea</taxon>
        <taxon>Methanobacteriati</taxon>
        <taxon>Methanobacteriota</taxon>
        <taxon>Stenosarchaea group</taxon>
        <taxon>Halobacteria</taxon>
        <taxon>Halobacteriales</taxon>
        <taxon>Haloferacaceae</taxon>
        <taxon>Halobaculum</taxon>
    </lineage>
</organism>
<evidence type="ECO:0000256" key="1">
    <source>
        <dbReference type="ARBA" id="ARBA00006149"/>
    </source>
</evidence>
<evidence type="ECO:0000313" key="7">
    <source>
        <dbReference type="EMBL" id="MFC7098681.1"/>
    </source>
</evidence>
<dbReference type="Proteomes" id="UP001596388">
    <property type="component" value="Unassembled WGS sequence"/>
</dbReference>
<dbReference type="NCBIfam" id="TIGR00537">
    <property type="entry name" value="hemK_rel_arch"/>
    <property type="match status" value="1"/>
</dbReference>
<feature type="compositionally biased region" description="Acidic residues" evidence="5">
    <location>
        <begin position="1"/>
        <end position="13"/>
    </location>
</feature>
<dbReference type="GeneID" id="79270385"/>
<dbReference type="InterPro" id="IPR029063">
    <property type="entry name" value="SAM-dependent_MTases_sf"/>
</dbReference>
<comment type="caution">
    <text evidence="7">The sequence shown here is derived from an EMBL/GenBank/DDBJ whole genome shotgun (WGS) entry which is preliminary data.</text>
</comment>
<accession>A0ABD5X6Q2</accession>
<gene>
    <name evidence="7" type="ORF">ACFQKD_15350</name>
</gene>
<dbReference type="EC" id="2.1.1.-" evidence="7"/>
<dbReference type="RefSeq" id="WP_276236778.1">
    <property type="nucleotide sequence ID" value="NZ_CP119989.1"/>
</dbReference>
<keyword evidence="3 7" id="KW-0808">Transferase</keyword>
<feature type="domain" description="Methyltransferase small" evidence="6">
    <location>
        <begin position="37"/>
        <end position="118"/>
    </location>
</feature>
<reference evidence="7 8" key="1">
    <citation type="journal article" date="2019" name="Int. J. Syst. Evol. Microbiol.">
        <title>The Global Catalogue of Microorganisms (GCM) 10K type strain sequencing project: providing services to taxonomists for standard genome sequencing and annotation.</title>
        <authorList>
            <consortium name="The Broad Institute Genomics Platform"/>
            <consortium name="The Broad Institute Genome Sequencing Center for Infectious Disease"/>
            <person name="Wu L."/>
            <person name="Ma J."/>
        </authorList>
    </citation>
    <scope>NUCLEOTIDE SEQUENCE [LARGE SCALE GENOMIC DNA]</scope>
    <source>
        <strain evidence="7 8">DT55</strain>
    </source>
</reference>
<evidence type="ECO:0000259" key="6">
    <source>
        <dbReference type="Pfam" id="PF05175"/>
    </source>
</evidence>
<dbReference type="CDD" id="cd02440">
    <property type="entry name" value="AdoMet_MTases"/>
    <property type="match status" value="1"/>
</dbReference>
<keyword evidence="2 7" id="KW-0489">Methyltransferase</keyword>
<evidence type="ECO:0000256" key="2">
    <source>
        <dbReference type="ARBA" id="ARBA00022603"/>
    </source>
</evidence>
<dbReference type="AlphaFoldDB" id="A0ABD5X6Q2"/>
<feature type="region of interest" description="Disordered" evidence="5">
    <location>
        <begin position="1"/>
        <end position="28"/>
    </location>
</feature>
<evidence type="ECO:0000256" key="5">
    <source>
        <dbReference type="SAM" id="MobiDB-lite"/>
    </source>
</evidence>
<dbReference type="SUPFAM" id="SSF53335">
    <property type="entry name" value="S-adenosyl-L-methionine-dependent methyltransferases"/>
    <property type="match status" value="1"/>
</dbReference>
<keyword evidence="4" id="KW-0949">S-adenosyl-L-methionine</keyword>